<protein>
    <recommendedName>
        <fullName evidence="2">Nucleotide-diphospho-sugar transferase domain-containing protein</fullName>
    </recommendedName>
</protein>
<dbReference type="GO" id="GO:0016757">
    <property type="term" value="F:glycosyltransferase activity"/>
    <property type="evidence" value="ECO:0007669"/>
    <property type="project" value="TreeGrafter"/>
</dbReference>
<evidence type="ECO:0000256" key="1">
    <source>
        <dbReference type="SAM" id="Phobius"/>
    </source>
</evidence>
<name>D8M7P5_BLAHO</name>
<accession>D8M7P5</accession>
<dbReference type="AlphaFoldDB" id="D8M7P5"/>
<proteinExistence type="predicted"/>
<sequence>MLNKCTVMLSVVLFVLLFGLCFFLKVYDTTARVDDDLNSLITLPNIVAVPAETHIKPPSMRQELDDNRTPFEKSSQNPLFSFCKSIAVNNTVMTSFTDFGYLNIFYTFYRLSHLEQYPNFFVTVIDHKSYEDVKKRGIPVFYYRPVGVDDEMMSKGSIIMSKDFQKKVVNKLDFIRLVLSLGFVTLYMDCDLILFQNPWPILSTFSSRDYDLVTQRDESLNSGFMLLFPTTQTRLLLSCATLHMKQANELDQESILFCLPRLSGLRLHLLPLEQFSSGRYFAESHQFYWDAIGTNQYMMHNNWIIGTNNKLYRWREMRLYTEDSDEYYSSPTRNYLIVDAPLERRNRVEFLMQAAVLSRVLQRVFLVPTFSCPPEFKVEQCNLCRNDKLCFEKFQKIIGADFRTFVESLRFAHV</sequence>
<reference evidence="3" key="1">
    <citation type="submission" date="2010-02" db="EMBL/GenBank/DDBJ databases">
        <title>Sequencing and annotation of the Blastocystis hominis genome.</title>
        <authorList>
            <person name="Wincker P."/>
        </authorList>
    </citation>
    <scope>NUCLEOTIDE SEQUENCE</scope>
    <source>
        <strain evidence="3">Singapore isolate B</strain>
    </source>
</reference>
<dbReference type="Pfam" id="PF03407">
    <property type="entry name" value="Nucleotid_trans"/>
    <property type="match status" value="1"/>
</dbReference>
<evidence type="ECO:0000313" key="3">
    <source>
        <dbReference type="EMBL" id="CBK24084.2"/>
    </source>
</evidence>
<dbReference type="PANTHER" id="PTHR47032">
    <property type="entry name" value="UDP-D-XYLOSE:L-FUCOSE ALPHA-1,3-D-XYLOSYLTRANSFERASE-RELATED"/>
    <property type="match status" value="1"/>
</dbReference>
<gene>
    <name evidence="3" type="ORF">GSBLH_T00006725001</name>
</gene>
<keyword evidence="1" id="KW-0472">Membrane</keyword>
<keyword evidence="1" id="KW-0812">Transmembrane</keyword>
<dbReference type="EMBL" id="FN668672">
    <property type="protein sequence ID" value="CBK24084.2"/>
    <property type="molecule type" value="Genomic_DNA"/>
</dbReference>
<evidence type="ECO:0000259" key="2">
    <source>
        <dbReference type="Pfam" id="PF03407"/>
    </source>
</evidence>
<dbReference type="Proteomes" id="UP000008312">
    <property type="component" value="Unassembled WGS sequence"/>
</dbReference>
<dbReference type="GeneID" id="24922849"/>
<dbReference type="GO" id="GO:0005794">
    <property type="term" value="C:Golgi apparatus"/>
    <property type="evidence" value="ECO:0007669"/>
    <property type="project" value="TreeGrafter"/>
</dbReference>
<organism evidence="3">
    <name type="scientific">Blastocystis hominis</name>
    <dbReference type="NCBI Taxonomy" id="12968"/>
    <lineage>
        <taxon>Eukaryota</taxon>
        <taxon>Sar</taxon>
        <taxon>Stramenopiles</taxon>
        <taxon>Bigyra</taxon>
        <taxon>Opalozoa</taxon>
        <taxon>Opalinata</taxon>
        <taxon>Blastocystidae</taxon>
        <taxon>Blastocystis</taxon>
    </lineage>
</organism>
<feature type="transmembrane region" description="Helical" evidence="1">
    <location>
        <begin position="6"/>
        <end position="24"/>
    </location>
</feature>
<dbReference type="OrthoDB" id="540503at2759"/>
<dbReference type="PANTHER" id="PTHR47032:SF1">
    <property type="entry name" value="UDP-D-XYLOSE:L-FUCOSE ALPHA-1,3-D-XYLOSYLTRANSFERASE-RELATED"/>
    <property type="match status" value="1"/>
</dbReference>
<dbReference type="InterPro" id="IPR052636">
    <property type="entry name" value="UDP-D-xylose:L-fucose_XylT"/>
</dbReference>
<feature type="domain" description="Nucleotide-diphospho-sugar transferase" evidence="2">
    <location>
        <begin position="118"/>
        <end position="313"/>
    </location>
</feature>
<keyword evidence="4" id="KW-1185">Reference proteome</keyword>
<evidence type="ECO:0000313" key="4">
    <source>
        <dbReference type="Proteomes" id="UP000008312"/>
    </source>
</evidence>
<dbReference type="InParanoid" id="D8M7P5"/>
<keyword evidence="1" id="KW-1133">Transmembrane helix</keyword>
<dbReference type="RefSeq" id="XP_012898132.1">
    <property type="nucleotide sequence ID" value="XM_013042678.1"/>
</dbReference>
<dbReference type="InterPro" id="IPR005069">
    <property type="entry name" value="Nucl-diP-sugar_transferase"/>
</dbReference>